<gene>
    <name evidence="1" type="ORF">KTA_05370</name>
</gene>
<sequence length="77" mass="8335">MAEDAASQAELMTIVANGQPWHVPRESTIADFLGRLALTPGRVVAMLDGVIVPRERFAETRLREGCRLELVTMVGGG</sequence>
<proteinExistence type="predicted"/>
<evidence type="ECO:0008006" key="2">
    <source>
        <dbReference type="Google" id="ProtNLM"/>
    </source>
</evidence>
<dbReference type="SUPFAM" id="SSF54285">
    <property type="entry name" value="MoaD/ThiS"/>
    <property type="match status" value="1"/>
</dbReference>
<dbReference type="CDD" id="cd00565">
    <property type="entry name" value="Ubl_ThiS"/>
    <property type="match status" value="1"/>
</dbReference>
<dbReference type="PANTHER" id="PTHR34472">
    <property type="entry name" value="SULFUR CARRIER PROTEIN THIS"/>
    <property type="match status" value="1"/>
</dbReference>
<dbReference type="NCBIfam" id="TIGR01683">
    <property type="entry name" value="thiS"/>
    <property type="match status" value="1"/>
</dbReference>
<dbReference type="InterPro" id="IPR016155">
    <property type="entry name" value="Mopterin_synth/thiamin_S_b"/>
</dbReference>
<dbReference type="InterPro" id="IPR003749">
    <property type="entry name" value="ThiS/MoaD-like"/>
</dbReference>
<dbReference type="InterPro" id="IPR012675">
    <property type="entry name" value="Beta-grasp_dom_sf"/>
</dbReference>
<protein>
    <recommendedName>
        <fullName evidence="2">Thiamine biosynthesis protein ThiS</fullName>
    </recommendedName>
</protein>
<dbReference type="PANTHER" id="PTHR34472:SF1">
    <property type="entry name" value="SULFUR CARRIER PROTEIN THIS"/>
    <property type="match status" value="1"/>
</dbReference>
<name>A0A455SXT9_9CHLR</name>
<organism evidence="1">
    <name type="scientific">Thermogemmatispora argillosa</name>
    <dbReference type="NCBI Taxonomy" id="2045280"/>
    <lineage>
        <taxon>Bacteria</taxon>
        <taxon>Bacillati</taxon>
        <taxon>Chloroflexota</taxon>
        <taxon>Ktedonobacteria</taxon>
        <taxon>Thermogemmatisporales</taxon>
        <taxon>Thermogemmatisporaceae</taxon>
        <taxon>Thermogemmatispora</taxon>
    </lineage>
</organism>
<accession>A0A455SXT9</accession>
<dbReference type="AlphaFoldDB" id="A0A455SXT9"/>
<dbReference type="Gene3D" id="3.10.20.30">
    <property type="match status" value="1"/>
</dbReference>
<reference evidence="1" key="1">
    <citation type="submission" date="2018-12" db="EMBL/GenBank/DDBJ databases">
        <title>Novel natural products biosynthetic potential of the class Ktedonobacteria.</title>
        <authorList>
            <person name="Zheng Y."/>
            <person name="Saitou A."/>
            <person name="Wang C.M."/>
            <person name="Toyoda A."/>
            <person name="Minakuchi Y."/>
            <person name="Sekiguchi Y."/>
            <person name="Ueda K."/>
            <person name="Takano H."/>
            <person name="Sakai Y."/>
            <person name="Yokota A."/>
            <person name="Yabe S."/>
        </authorList>
    </citation>
    <scope>NUCLEOTIDE SEQUENCE</scope>
    <source>
        <strain evidence="1">A3-2</strain>
    </source>
</reference>
<dbReference type="InterPro" id="IPR010035">
    <property type="entry name" value="Thi_S"/>
</dbReference>
<dbReference type="Pfam" id="PF02597">
    <property type="entry name" value="ThiS"/>
    <property type="match status" value="1"/>
</dbReference>
<dbReference type="EMBL" id="AP019377">
    <property type="protein sequence ID" value="BBH92338.1"/>
    <property type="molecule type" value="Genomic_DNA"/>
</dbReference>
<evidence type="ECO:0000313" key="1">
    <source>
        <dbReference type="EMBL" id="BBH92338.1"/>
    </source>
</evidence>